<proteinExistence type="predicted"/>
<comment type="caution">
    <text evidence="3">The sequence shown here is derived from an EMBL/GenBank/DDBJ whole genome shotgun (WGS) entry which is preliminary data.</text>
</comment>
<keyword evidence="4" id="KW-1185">Reference proteome</keyword>
<dbReference type="InterPro" id="IPR050300">
    <property type="entry name" value="GDXG_lipolytic_enzyme"/>
</dbReference>
<evidence type="ECO:0000256" key="1">
    <source>
        <dbReference type="ARBA" id="ARBA00022801"/>
    </source>
</evidence>
<feature type="domain" description="Alpha/beta hydrolase fold-3" evidence="2">
    <location>
        <begin position="69"/>
        <end position="149"/>
    </location>
</feature>
<reference evidence="3" key="1">
    <citation type="submission" date="2022-11" db="EMBL/GenBank/DDBJ databases">
        <title>Hoeflea poritis sp. nov., isolated from scleractinian coral Porites lutea.</title>
        <authorList>
            <person name="Zhang G."/>
            <person name="Wei Q."/>
            <person name="Cai L."/>
        </authorList>
    </citation>
    <scope>NUCLEOTIDE SEQUENCE</scope>
    <source>
        <strain evidence="3">E7-10</strain>
    </source>
</reference>
<dbReference type="Pfam" id="PF07859">
    <property type="entry name" value="Abhydrolase_3"/>
    <property type="match status" value="1"/>
</dbReference>
<organism evidence="3 4">
    <name type="scientific">Hoeflea poritis</name>
    <dbReference type="NCBI Taxonomy" id="2993659"/>
    <lineage>
        <taxon>Bacteria</taxon>
        <taxon>Pseudomonadati</taxon>
        <taxon>Pseudomonadota</taxon>
        <taxon>Alphaproteobacteria</taxon>
        <taxon>Hyphomicrobiales</taxon>
        <taxon>Rhizobiaceae</taxon>
        <taxon>Hoeflea</taxon>
    </lineage>
</organism>
<evidence type="ECO:0000259" key="2">
    <source>
        <dbReference type="Pfam" id="PF07859"/>
    </source>
</evidence>
<dbReference type="SUPFAM" id="SSF53474">
    <property type="entry name" value="alpha/beta-Hydrolases"/>
    <property type="match status" value="1"/>
</dbReference>
<dbReference type="EMBL" id="JAPJZH010000024">
    <property type="protein sequence ID" value="MDA4848498.1"/>
    <property type="molecule type" value="Genomic_DNA"/>
</dbReference>
<evidence type="ECO:0000313" key="3">
    <source>
        <dbReference type="EMBL" id="MDA4848498.1"/>
    </source>
</evidence>
<dbReference type="PANTHER" id="PTHR48081">
    <property type="entry name" value="AB HYDROLASE SUPERFAMILY PROTEIN C4A8.06C"/>
    <property type="match status" value="1"/>
</dbReference>
<name>A0ABT4VWW6_9HYPH</name>
<gene>
    <name evidence="3" type="ORF">OOZ53_24285</name>
</gene>
<protein>
    <submittedName>
        <fullName evidence="3">Alpha/beta hydrolase</fullName>
    </submittedName>
</protein>
<sequence length="278" mass="31084">MSIAKINWDDAFSNARYIDKGEDYPDLWARRAADYRSSAFTIPDVPYGYHRRERMDIFRPDGEPIGLAVFVHGGYWSEFDKSSWSDLAAGAVSLGWAVVIPSYTLAPEARIRDITRQVGHAIEGASEKFDGPVRLAGHSAGGHLVTRMICDDTPLPPGVLSRIDRVLSISGLHDLRPLRLTEMNVLLKLDQKEAEIESPVLHDPVAGPELTCWVGDDERPEFVRQSRCLAEVWASKGLPTSFVQDRGRHHFDVIDGLKVPYHPLARTFAGDHHEAVEH</sequence>
<dbReference type="GO" id="GO:0016787">
    <property type="term" value="F:hydrolase activity"/>
    <property type="evidence" value="ECO:0007669"/>
    <property type="project" value="UniProtKB-KW"/>
</dbReference>
<dbReference type="PANTHER" id="PTHR48081:SF33">
    <property type="entry name" value="KYNURENINE FORMAMIDASE"/>
    <property type="match status" value="1"/>
</dbReference>
<dbReference type="Gene3D" id="3.40.50.1820">
    <property type="entry name" value="alpha/beta hydrolase"/>
    <property type="match status" value="1"/>
</dbReference>
<dbReference type="InterPro" id="IPR013094">
    <property type="entry name" value="AB_hydrolase_3"/>
</dbReference>
<accession>A0ABT4VWW6</accession>
<dbReference type="InterPro" id="IPR029058">
    <property type="entry name" value="AB_hydrolase_fold"/>
</dbReference>
<evidence type="ECO:0000313" key="4">
    <source>
        <dbReference type="Proteomes" id="UP001148313"/>
    </source>
</evidence>
<dbReference type="Proteomes" id="UP001148313">
    <property type="component" value="Unassembled WGS sequence"/>
</dbReference>
<dbReference type="RefSeq" id="WP_271092369.1">
    <property type="nucleotide sequence ID" value="NZ_JAPJZH010000024.1"/>
</dbReference>
<keyword evidence="1 3" id="KW-0378">Hydrolase</keyword>